<evidence type="ECO:0000313" key="6">
    <source>
        <dbReference type="Proteomes" id="UP000242525"/>
    </source>
</evidence>
<dbReference type="STRING" id="1173061.A0A0J9XCD7"/>
<feature type="domain" description="Tyrosine-protein phosphatase" evidence="3">
    <location>
        <begin position="57"/>
        <end position="496"/>
    </location>
</feature>
<keyword evidence="6" id="KW-1185">Reference proteome</keyword>
<comment type="similarity">
    <text evidence="1">Belongs to the protein-tyrosine phosphatase family. Non-receptor class subfamily.</text>
</comment>
<dbReference type="EMBL" id="CCBN010000009">
    <property type="protein sequence ID" value="CDO54886.1"/>
    <property type="molecule type" value="Genomic_DNA"/>
</dbReference>
<sequence>MFKQFKERITKKPRVEFRTSDIPIFLLDRSKQTEKFVSLQAIENNRIKNLMSLSSPSEDETEKTAVDKAELEYTIKDGRALENSSRNRYSNIVPFDHNRVRLPVQPGQNDYINASAIKLDLGAEHALGQKRYIATQNPTPETCTHFWQMVYINSGSNNSSNGDRHILPIVVLMLSPLMERGRRVCAPYWPTVPGDALTYAANDEFPRSLVVTCIDTEPITADPSATSAATVPLVVKTTLSVACPEDGRAVVVYHVQVPAWTVEAHAIPDEPDITAIIRLCDALAREPIAAPSGPPLSVPSGSLVTRRHSDGSQPFGTSATKPLPQGRHQKSNSLPVNSLHMPAADAAATTLTPAKKRIPAATSASPSPSAPTHEVAPLIVHCSAGVSQTGTYIALDYLFTQAKLLAQFLPPPPSLSASSSSPNNNSSYYSSHGGGSSSSSVAGGSGGFSPAPTLTGPISTSYDPIYALVQSMREQRIGLVQKISQYYYIYEMVKTVVIHNLA</sequence>
<dbReference type="Pfam" id="PF00102">
    <property type="entry name" value="Y_phosphatase"/>
    <property type="match status" value="2"/>
</dbReference>
<dbReference type="SMART" id="SM00194">
    <property type="entry name" value="PTPc"/>
    <property type="match status" value="1"/>
</dbReference>
<dbReference type="Proteomes" id="UP000242525">
    <property type="component" value="Unassembled WGS sequence"/>
</dbReference>
<dbReference type="PROSITE" id="PS50056">
    <property type="entry name" value="TYR_PHOSPHATASE_2"/>
    <property type="match status" value="1"/>
</dbReference>
<reference evidence="5" key="1">
    <citation type="submission" date="2014-03" db="EMBL/GenBank/DDBJ databases">
        <authorList>
            <person name="Casaregola S."/>
        </authorList>
    </citation>
    <scope>NUCLEOTIDE SEQUENCE [LARGE SCALE GENOMIC DNA]</scope>
    <source>
        <strain evidence="5">CLIB 918</strain>
    </source>
</reference>
<accession>A0A0J9XCD7</accession>
<dbReference type="SMART" id="SM00404">
    <property type="entry name" value="PTPc_motif"/>
    <property type="match status" value="1"/>
</dbReference>
<dbReference type="Gene3D" id="3.90.190.10">
    <property type="entry name" value="Protein tyrosine phosphatase superfamily"/>
    <property type="match status" value="1"/>
</dbReference>
<dbReference type="PROSITE" id="PS50055">
    <property type="entry name" value="TYR_PHOSPHATASE_PTP"/>
    <property type="match status" value="1"/>
</dbReference>
<evidence type="ECO:0000259" key="4">
    <source>
        <dbReference type="PROSITE" id="PS50056"/>
    </source>
</evidence>
<proteinExistence type="inferred from homology"/>
<organism evidence="5 6">
    <name type="scientific">Geotrichum candidum</name>
    <name type="common">Oospora lactis</name>
    <name type="synonym">Dipodascus geotrichum</name>
    <dbReference type="NCBI Taxonomy" id="1173061"/>
    <lineage>
        <taxon>Eukaryota</taxon>
        <taxon>Fungi</taxon>
        <taxon>Dikarya</taxon>
        <taxon>Ascomycota</taxon>
        <taxon>Saccharomycotina</taxon>
        <taxon>Dipodascomycetes</taxon>
        <taxon>Dipodascales</taxon>
        <taxon>Dipodascaceae</taxon>
        <taxon>Geotrichum</taxon>
    </lineage>
</organism>
<feature type="domain" description="Tyrosine specific protein phosphatases" evidence="4">
    <location>
        <begin position="377"/>
        <end position="487"/>
    </location>
</feature>
<dbReference type="InterPro" id="IPR050348">
    <property type="entry name" value="Protein-Tyr_Phosphatase"/>
</dbReference>
<dbReference type="InterPro" id="IPR000242">
    <property type="entry name" value="PTP_cat"/>
</dbReference>
<dbReference type="InterPro" id="IPR029021">
    <property type="entry name" value="Prot-tyrosine_phosphatase-like"/>
</dbReference>
<feature type="compositionally biased region" description="Low complexity" evidence="2">
    <location>
        <begin position="415"/>
        <end position="446"/>
    </location>
</feature>
<protein>
    <submittedName>
        <fullName evidence="5">Similar to Saccharomyces cerevisiae YDL230W PTP1 Phosphotyrosine-specific protein phosphatase that dephosphorylates a broad range of substrates in vivo</fullName>
    </submittedName>
</protein>
<dbReference type="AlphaFoldDB" id="A0A0J9XCD7"/>
<name>A0A0J9XCD7_GEOCN</name>
<evidence type="ECO:0000313" key="5">
    <source>
        <dbReference type="EMBL" id="CDO54886.1"/>
    </source>
</evidence>
<feature type="region of interest" description="Disordered" evidence="2">
    <location>
        <begin position="290"/>
        <end position="337"/>
    </location>
</feature>
<comment type="caution">
    <text evidence="5">The sequence shown here is derived from an EMBL/GenBank/DDBJ whole genome shotgun (WGS) entry which is preliminary data.</text>
</comment>
<evidence type="ECO:0000256" key="1">
    <source>
        <dbReference type="ARBA" id="ARBA00009649"/>
    </source>
</evidence>
<dbReference type="PANTHER" id="PTHR19134:SF449">
    <property type="entry name" value="TYROSINE-PROTEIN PHOSPHATASE 1"/>
    <property type="match status" value="1"/>
</dbReference>
<dbReference type="PANTHER" id="PTHR19134">
    <property type="entry name" value="RECEPTOR-TYPE TYROSINE-PROTEIN PHOSPHATASE"/>
    <property type="match status" value="1"/>
</dbReference>
<evidence type="ECO:0000259" key="3">
    <source>
        <dbReference type="PROSITE" id="PS50055"/>
    </source>
</evidence>
<feature type="compositionally biased region" description="Polar residues" evidence="2">
    <location>
        <begin position="311"/>
        <end position="320"/>
    </location>
</feature>
<feature type="region of interest" description="Disordered" evidence="2">
    <location>
        <begin position="413"/>
        <end position="446"/>
    </location>
</feature>
<dbReference type="PRINTS" id="PR00700">
    <property type="entry name" value="PRTYPHPHTASE"/>
</dbReference>
<evidence type="ECO:0000256" key="2">
    <source>
        <dbReference type="SAM" id="MobiDB-lite"/>
    </source>
</evidence>
<dbReference type="OrthoDB" id="10253954at2759"/>
<dbReference type="InterPro" id="IPR003595">
    <property type="entry name" value="Tyr_Pase_cat"/>
</dbReference>
<gene>
    <name evidence="5" type="ORF">BN980_GECA09s00780g</name>
</gene>
<dbReference type="InterPro" id="IPR000387">
    <property type="entry name" value="Tyr_Pase_dom"/>
</dbReference>
<dbReference type="GO" id="GO:0004725">
    <property type="term" value="F:protein tyrosine phosphatase activity"/>
    <property type="evidence" value="ECO:0007669"/>
    <property type="project" value="InterPro"/>
</dbReference>
<dbReference type="SUPFAM" id="SSF52799">
    <property type="entry name" value="(Phosphotyrosine protein) phosphatases II"/>
    <property type="match status" value="1"/>
</dbReference>